<dbReference type="EMBL" id="BAAAEM010000002">
    <property type="protein sequence ID" value="GAA0464882.1"/>
    <property type="molecule type" value="Genomic_DNA"/>
</dbReference>
<evidence type="ECO:0000313" key="2">
    <source>
        <dbReference type="Proteomes" id="UP001500713"/>
    </source>
</evidence>
<accession>A0ABN1A0Y2</accession>
<reference evidence="1 2" key="1">
    <citation type="journal article" date="2019" name="Int. J. Syst. Evol. Microbiol.">
        <title>The Global Catalogue of Microorganisms (GCM) 10K type strain sequencing project: providing services to taxonomists for standard genome sequencing and annotation.</title>
        <authorList>
            <consortium name="The Broad Institute Genomics Platform"/>
            <consortium name="The Broad Institute Genome Sequencing Center for Infectious Disease"/>
            <person name="Wu L."/>
            <person name="Ma J."/>
        </authorList>
    </citation>
    <scope>NUCLEOTIDE SEQUENCE [LARGE SCALE GENOMIC DNA]</scope>
    <source>
        <strain evidence="1 2">JCM 14162</strain>
    </source>
</reference>
<protein>
    <recommendedName>
        <fullName evidence="3">PepSY domain-containing protein</fullName>
    </recommendedName>
</protein>
<sequence length="84" mass="9299">MVNIVRNSLRNLPGIMITKMIIEEQRAAIGWGELRGLGYSSDTVDCTDAELRPGPLDAISLTVDDGQVMGLEYDSTRFRKTTPK</sequence>
<evidence type="ECO:0000313" key="1">
    <source>
        <dbReference type="EMBL" id="GAA0464882.1"/>
    </source>
</evidence>
<keyword evidence="2" id="KW-1185">Reference proteome</keyword>
<name>A0ABN1A0Y2_9SPHN</name>
<dbReference type="Proteomes" id="UP001500713">
    <property type="component" value="Unassembled WGS sequence"/>
</dbReference>
<evidence type="ECO:0008006" key="3">
    <source>
        <dbReference type="Google" id="ProtNLM"/>
    </source>
</evidence>
<proteinExistence type="predicted"/>
<comment type="caution">
    <text evidence="1">The sequence shown here is derived from an EMBL/GenBank/DDBJ whole genome shotgun (WGS) entry which is preliminary data.</text>
</comment>
<gene>
    <name evidence="1" type="ORF">GCM10009096_01740</name>
</gene>
<organism evidence="1 2">
    <name type="scientific">Parasphingorhabdus litoris</name>
    <dbReference type="NCBI Taxonomy" id="394733"/>
    <lineage>
        <taxon>Bacteria</taxon>
        <taxon>Pseudomonadati</taxon>
        <taxon>Pseudomonadota</taxon>
        <taxon>Alphaproteobacteria</taxon>
        <taxon>Sphingomonadales</taxon>
        <taxon>Sphingomonadaceae</taxon>
        <taxon>Parasphingorhabdus</taxon>
    </lineage>
</organism>